<keyword evidence="13 14" id="KW-0472">Membrane</keyword>
<evidence type="ECO:0000256" key="1">
    <source>
        <dbReference type="ARBA" id="ARBA00000085"/>
    </source>
</evidence>
<dbReference type="InterPro" id="IPR011620">
    <property type="entry name" value="Sig_transdc_His_kinase_LytS_TM"/>
</dbReference>
<dbReference type="Pfam" id="PF00512">
    <property type="entry name" value="HisKA"/>
    <property type="match status" value="1"/>
</dbReference>
<dbReference type="Pfam" id="PF02518">
    <property type="entry name" value="HATPase_c"/>
    <property type="match status" value="1"/>
</dbReference>
<keyword evidence="10" id="KW-0067">ATP-binding</keyword>
<keyword evidence="7 14" id="KW-0812">Transmembrane</keyword>
<dbReference type="EC" id="2.7.13.3" evidence="3"/>
<dbReference type="SUPFAM" id="SSF55874">
    <property type="entry name" value="ATPase domain of HSP90 chaperone/DNA topoisomerase II/histidine kinase"/>
    <property type="match status" value="1"/>
</dbReference>
<feature type="transmembrane region" description="Helical" evidence="14">
    <location>
        <begin position="40"/>
        <end position="61"/>
    </location>
</feature>
<dbReference type="AlphaFoldDB" id="A0A160IJG8"/>
<dbReference type="EMBL" id="CP015378">
    <property type="protein sequence ID" value="ANC75961.1"/>
    <property type="molecule type" value="Genomic_DNA"/>
</dbReference>
<comment type="catalytic activity">
    <reaction evidence="1">
        <text>ATP + protein L-histidine = ADP + protein N-phospho-L-histidine.</text>
        <dbReference type="EC" id="2.7.13.3"/>
    </reaction>
</comment>
<dbReference type="PROSITE" id="PS50109">
    <property type="entry name" value="HIS_KIN"/>
    <property type="match status" value="1"/>
</dbReference>
<dbReference type="InterPro" id="IPR003594">
    <property type="entry name" value="HATPase_dom"/>
</dbReference>
<feature type="transmembrane region" description="Helical" evidence="14">
    <location>
        <begin position="132"/>
        <end position="150"/>
    </location>
</feature>
<feature type="domain" description="Histidine kinase" evidence="15">
    <location>
        <begin position="208"/>
        <end position="414"/>
    </location>
</feature>
<dbReference type="InterPro" id="IPR005467">
    <property type="entry name" value="His_kinase_dom"/>
</dbReference>
<proteinExistence type="predicted"/>
<name>A0A160IJG8_9BACL</name>
<evidence type="ECO:0000256" key="8">
    <source>
        <dbReference type="ARBA" id="ARBA00022741"/>
    </source>
</evidence>
<dbReference type="PANTHER" id="PTHR43065:SF46">
    <property type="entry name" value="C4-DICARBOXYLATE TRANSPORT SENSOR PROTEIN DCTB"/>
    <property type="match status" value="1"/>
</dbReference>
<feature type="transmembrane region" description="Helical" evidence="14">
    <location>
        <begin position="7"/>
        <end position="28"/>
    </location>
</feature>
<evidence type="ECO:0000256" key="13">
    <source>
        <dbReference type="ARBA" id="ARBA00023136"/>
    </source>
</evidence>
<evidence type="ECO:0000313" key="17">
    <source>
        <dbReference type="Proteomes" id="UP000076623"/>
    </source>
</evidence>
<dbReference type="SMART" id="SM00388">
    <property type="entry name" value="HisKA"/>
    <property type="match status" value="1"/>
</dbReference>
<dbReference type="GO" id="GO:0005524">
    <property type="term" value="F:ATP binding"/>
    <property type="evidence" value="ECO:0007669"/>
    <property type="project" value="UniProtKB-KW"/>
</dbReference>
<feature type="transmembrane region" description="Helical" evidence="14">
    <location>
        <begin position="103"/>
        <end position="125"/>
    </location>
</feature>
<dbReference type="KEGG" id="fpn:ABE65_003685"/>
<dbReference type="CDD" id="cd00082">
    <property type="entry name" value="HisKA"/>
    <property type="match status" value="1"/>
</dbReference>
<comment type="subcellular location">
    <subcellularLocation>
        <location evidence="2">Cell membrane</location>
        <topology evidence="2">Multi-pass membrane protein</topology>
    </subcellularLocation>
</comment>
<evidence type="ECO:0000256" key="6">
    <source>
        <dbReference type="ARBA" id="ARBA00022679"/>
    </source>
</evidence>
<evidence type="ECO:0000256" key="2">
    <source>
        <dbReference type="ARBA" id="ARBA00004651"/>
    </source>
</evidence>
<dbReference type="Pfam" id="PF07694">
    <property type="entry name" value="5TM-5TMR_LYT"/>
    <property type="match status" value="1"/>
</dbReference>
<evidence type="ECO:0000256" key="3">
    <source>
        <dbReference type="ARBA" id="ARBA00012438"/>
    </source>
</evidence>
<dbReference type="InterPro" id="IPR003661">
    <property type="entry name" value="HisK_dim/P_dom"/>
</dbReference>
<keyword evidence="12" id="KW-0902">Two-component regulatory system</keyword>
<evidence type="ECO:0000256" key="4">
    <source>
        <dbReference type="ARBA" id="ARBA00022475"/>
    </source>
</evidence>
<dbReference type="SUPFAM" id="SSF47384">
    <property type="entry name" value="Homodimeric domain of signal transducing histidine kinase"/>
    <property type="match status" value="1"/>
</dbReference>
<keyword evidence="11 14" id="KW-1133">Transmembrane helix</keyword>
<keyword evidence="6" id="KW-0808">Transferase</keyword>
<keyword evidence="8" id="KW-0547">Nucleotide-binding</keyword>
<evidence type="ECO:0000256" key="14">
    <source>
        <dbReference type="SAM" id="Phobius"/>
    </source>
</evidence>
<keyword evidence="4" id="KW-1003">Cell membrane</keyword>
<keyword evidence="5" id="KW-0597">Phosphoprotein</keyword>
<feature type="transmembrane region" description="Helical" evidence="14">
    <location>
        <begin position="162"/>
        <end position="180"/>
    </location>
</feature>
<dbReference type="GO" id="GO:0071555">
    <property type="term" value="P:cell wall organization"/>
    <property type="evidence" value="ECO:0007669"/>
    <property type="project" value="InterPro"/>
</dbReference>
<keyword evidence="9" id="KW-0418">Kinase</keyword>
<evidence type="ECO:0000256" key="10">
    <source>
        <dbReference type="ARBA" id="ARBA00022840"/>
    </source>
</evidence>
<protein>
    <recommendedName>
        <fullName evidence="3">histidine kinase</fullName>
        <ecNumber evidence="3">2.7.13.3</ecNumber>
    </recommendedName>
</protein>
<evidence type="ECO:0000259" key="15">
    <source>
        <dbReference type="PROSITE" id="PS50109"/>
    </source>
</evidence>
<dbReference type="SMART" id="SM00387">
    <property type="entry name" value="HATPase_c"/>
    <property type="match status" value="1"/>
</dbReference>
<dbReference type="InterPro" id="IPR036890">
    <property type="entry name" value="HATPase_C_sf"/>
</dbReference>
<dbReference type="GO" id="GO:0005886">
    <property type="term" value="C:plasma membrane"/>
    <property type="evidence" value="ECO:0007669"/>
    <property type="project" value="UniProtKB-SubCell"/>
</dbReference>
<dbReference type="Proteomes" id="UP000076623">
    <property type="component" value="Chromosome"/>
</dbReference>
<dbReference type="InterPro" id="IPR036097">
    <property type="entry name" value="HisK_dim/P_sf"/>
</dbReference>
<sequence length="425" mass="47744">MQAFVEPLFVNIAIIFSFTHLLNMFFPLHPGVIPSYKNQIVFGLISGAGALVCMLFPIETLKDSFFDLRNVPIMIVTLYVGWLPGAICSIIVAIARLAVGGELAWLGIVLISLAYVVCLIYHGFFDEDKRRWVSAIYIALVYTLFYMLFIHTYLDFLTIDFYLVYFSSFLIAFFSCIFLIERLVKINMQLKETVYLDKLAVAGQMAAAIAHEVRNPMTTIRGMIQFLGSTTTDAKLREHSPLLIEELDRTNKIITDYLSMVKPDVPKLETVPLEKVLRDVIALTAPYGAINNVEVTASPLGPYNVCIDEPKLKQGLINIIKNGIEAIEKGGTIHLYRYKVTKRSITIAIEDNGKGMTEEELEQIGLPFYTTKAKGTGLGMMVTYKLIQDMDGKLRYESVLNEGTRVLLTLQLCTKRNMVNGEEVG</sequence>
<dbReference type="GO" id="GO:0000155">
    <property type="term" value="F:phosphorelay sensor kinase activity"/>
    <property type="evidence" value="ECO:0007669"/>
    <property type="project" value="InterPro"/>
</dbReference>
<evidence type="ECO:0000256" key="9">
    <source>
        <dbReference type="ARBA" id="ARBA00022777"/>
    </source>
</evidence>
<dbReference type="PANTHER" id="PTHR43065">
    <property type="entry name" value="SENSOR HISTIDINE KINASE"/>
    <property type="match status" value="1"/>
</dbReference>
<gene>
    <name evidence="16" type="ORF">ABE65_003685</name>
</gene>
<feature type="transmembrane region" description="Helical" evidence="14">
    <location>
        <begin position="73"/>
        <end position="97"/>
    </location>
</feature>
<dbReference type="Gene3D" id="1.10.287.130">
    <property type="match status" value="1"/>
</dbReference>
<dbReference type="RefSeq" id="WP_066391414.1">
    <property type="nucleotide sequence ID" value="NZ_CP015378.1"/>
</dbReference>
<keyword evidence="17" id="KW-1185">Reference proteome</keyword>
<evidence type="ECO:0000313" key="16">
    <source>
        <dbReference type="EMBL" id="ANC75961.1"/>
    </source>
</evidence>
<dbReference type="STRING" id="1221500.ABE65_003685"/>
<dbReference type="PRINTS" id="PR00344">
    <property type="entry name" value="BCTRLSENSOR"/>
</dbReference>
<organism evidence="16 17">
    <name type="scientific">Fictibacillus phosphorivorans</name>
    <dbReference type="NCBI Taxonomy" id="1221500"/>
    <lineage>
        <taxon>Bacteria</taxon>
        <taxon>Bacillati</taxon>
        <taxon>Bacillota</taxon>
        <taxon>Bacilli</taxon>
        <taxon>Bacillales</taxon>
        <taxon>Fictibacillaceae</taxon>
        <taxon>Fictibacillus</taxon>
    </lineage>
</organism>
<dbReference type="Gene3D" id="3.30.565.10">
    <property type="entry name" value="Histidine kinase-like ATPase, C-terminal domain"/>
    <property type="match status" value="1"/>
</dbReference>
<dbReference type="Gene3D" id="1.10.1760.20">
    <property type="match status" value="1"/>
</dbReference>
<evidence type="ECO:0000256" key="5">
    <source>
        <dbReference type="ARBA" id="ARBA00022553"/>
    </source>
</evidence>
<accession>A0A160IJG8</accession>
<reference evidence="16 17" key="1">
    <citation type="submission" date="2016-04" db="EMBL/GenBank/DDBJ databases">
        <title>Complete genome sequence of Fictibacillus phosphorivorans G25-29, a strain toxic to nematodes.</title>
        <authorList>
            <person name="Zheng Z."/>
        </authorList>
    </citation>
    <scope>NUCLEOTIDE SEQUENCE [LARGE SCALE GENOMIC DNA]</scope>
    <source>
        <strain evidence="16 17">G25-29</strain>
    </source>
</reference>
<dbReference type="InterPro" id="IPR004358">
    <property type="entry name" value="Sig_transdc_His_kin-like_C"/>
</dbReference>
<evidence type="ECO:0000256" key="7">
    <source>
        <dbReference type="ARBA" id="ARBA00022692"/>
    </source>
</evidence>
<evidence type="ECO:0000256" key="12">
    <source>
        <dbReference type="ARBA" id="ARBA00023012"/>
    </source>
</evidence>
<evidence type="ECO:0000256" key="11">
    <source>
        <dbReference type="ARBA" id="ARBA00022989"/>
    </source>
</evidence>